<sequence>MKSVTAEEAKQTWIRPGVPNREDYSNIESYIRDMLDNYFTKFYINEGHKNLLTAIENWLLVCEEEFGGPGSIGYGEMGEYLSRPEGARLITLEIENMAKQIQQNEISSDLLEETPQHILDSPNPILNDEPLHPEILIKKTEAPFKDLDILFLEEWNNRQAEEMGRLEITRLFNDYCTMLDEQKRIAKRKEYISNQLVSEINKWSHLKFHEPEAVSSKIKNYLTIKYAELKKIIPGIHHNPVMKRRIRREDIWARYTNQTKGKSGDELFQDGGICNTRNTKKETPMVIGEMLSQ</sequence>
<dbReference type="Proteomes" id="UP000009138">
    <property type="component" value="Unassembled WGS sequence"/>
</dbReference>
<dbReference type="InParanoid" id="I1BUV3"/>
<keyword evidence="2" id="KW-1185">Reference proteome</keyword>
<dbReference type="RefSeq" id="XP_067515379.1">
    <property type="nucleotide sequence ID" value="XM_067659278.1"/>
</dbReference>
<proteinExistence type="predicted"/>
<reference evidence="1 2" key="1">
    <citation type="journal article" date="2009" name="PLoS Genet.">
        <title>Genomic analysis of the basal lineage fungus Rhizopus oryzae reveals a whole-genome duplication.</title>
        <authorList>
            <person name="Ma L.-J."/>
            <person name="Ibrahim A.S."/>
            <person name="Skory C."/>
            <person name="Grabherr M.G."/>
            <person name="Burger G."/>
            <person name="Butler M."/>
            <person name="Elias M."/>
            <person name="Idnurm A."/>
            <person name="Lang B.F."/>
            <person name="Sone T."/>
            <person name="Abe A."/>
            <person name="Calvo S.E."/>
            <person name="Corrochano L.M."/>
            <person name="Engels R."/>
            <person name="Fu J."/>
            <person name="Hansberg W."/>
            <person name="Kim J.-M."/>
            <person name="Kodira C.D."/>
            <person name="Koehrsen M.J."/>
            <person name="Liu B."/>
            <person name="Miranda-Saavedra D."/>
            <person name="O'Leary S."/>
            <person name="Ortiz-Castellanos L."/>
            <person name="Poulter R."/>
            <person name="Rodriguez-Romero J."/>
            <person name="Ruiz-Herrera J."/>
            <person name="Shen Y.-Q."/>
            <person name="Zeng Q."/>
            <person name="Galagan J."/>
            <person name="Birren B.W."/>
            <person name="Cuomo C.A."/>
            <person name="Wickes B.L."/>
        </authorList>
    </citation>
    <scope>NUCLEOTIDE SEQUENCE [LARGE SCALE GENOMIC DNA]</scope>
    <source>
        <strain evidence="2">RA 99-880 / ATCC MYA-4621 / FGSC 9543 / NRRL 43880</strain>
    </source>
</reference>
<protein>
    <submittedName>
        <fullName evidence="1">Uncharacterized protein</fullName>
    </submittedName>
</protein>
<dbReference type="AlphaFoldDB" id="I1BUV3"/>
<organism evidence="1 2">
    <name type="scientific">Rhizopus delemar (strain RA 99-880 / ATCC MYA-4621 / FGSC 9543 / NRRL 43880)</name>
    <name type="common">Mucormycosis agent</name>
    <name type="synonym">Rhizopus arrhizus var. delemar</name>
    <dbReference type="NCBI Taxonomy" id="246409"/>
    <lineage>
        <taxon>Eukaryota</taxon>
        <taxon>Fungi</taxon>
        <taxon>Fungi incertae sedis</taxon>
        <taxon>Mucoromycota</taxon>
        <taxon>Mucoromycotina</taxon>
        <taxon>Mucoromycetes</taxon>
        <taxon>Mucorales</taxon>
        <taxon>Mucorineae</taxon>
        <taxon>Rhizopodaceae</taxon>
        <taxon>Rhizopus</taxon>
    </lineage>
</organism>
<dbReference type="VEuPathDB" id="FungiDB:RO3G_04688"/>
<evidence type="ECO:0000313" key="2">
    <source>
        <dbReference type="Proteomes" id="UP000009138"/>
    </source>
</evidence>
<dbReference type="EMBL" id="CH476734">
    <property type="protein sequence ID" value="EIE79983.1"/>
    <property type="molecule type" value="Genomic_DNA"/>
</dbReference>
<name>I1BUV3_RHIO9</name>
<accession>I1BUV3</accession>
<gene>
    <name evidence="1" type="ORF">RO3G_04688</name>
</gene>
<evidence type="ECO:0000313" key="1">
    <source>
        <dbReference type="EMBL" id="EIE79983.1"/>
    </source>
</evidence>
<dbReference type="GeneID" id="93611659"/>